<feature type="domain" description="Activator of Hsp90 ATPase homologue 1/2-like C-terminal" evidence="2">
    <location>
        <begin position="24"/>
        <end position="130"/>
    </location>
</feature>
<evidence type="ECO:0000313" key="3">
    <source>
        <dbReference type="EMBL" id="RHW29240.1"/>
    </source>
</evidence>
<comment type="caution">
    <text evidence="3">The sequence shown here is derived from an EMBL/GenBank/DDBJ whole genome shotgun (WGS) entry which is preliminary data.</text>
</comment>
<accession>A0A417Y926</accession>
<gene>
    <name evidence="3" type="ORF">D1B32_23220</name>
</gene>
<organism evidence="3 4">
    <name type="scientific">Oceanobacillus profundus</name>
    <dbReference type="NCBI Taxonomy" id="372463"/>
    <lineage>
        <taxon>Bacteria</taxon>
        <taxon>Bacillati</taxon>
        <taxon>Bacillota</taxon>
        <taxon>Bacilli</taxon>
        <taxon>Bacillales</taxon>
        <taxon>Bacillaceae</taxon>
        <taxon>Oceanobacillus</taxon>
    </lineage>
</organism>
<dbReference type="Proteomes" id="UP000285456">
    <property type="component" value="Unassembled WGS sequence"/>
</dbReference>
<protein>
    <recommendedName>
        <fullName evidence="2">Activator of Hsp90 ATPase homologue 1/2-like C-terminal domain-containing protein</fullName>
    </recommendedName>
</protein>
<comment type="similarity">
    <text evidence="1">Belongs to the AHA1 family.</text>
</comment>
<dbReference type="OrthoDB" id="9803476at2"/>
<sequence length="157" mass="18104">MHSYGALHKVDGRYKLRFERDYAYSVEKVWDMVTQPQYFTQWYPFATGEMDLRTDGKIYFDDGEGTTYEAIITKFNPPHFFAFCEIDDLLSIELNTEGDGCRLLFEHTFDDASMSASVAAGWHRCLDVLGMIIEGKPVEWPDNAATLRETYTEALDL</sequence>
<evidence type="ECO:0000259" key="2">
    <source>
        <dbReference type="Pfam" id="PF08327"/>
    </source>
</evidence>
<keyword evidence="4" id="KW-1185">Reference proteome</keyword>
<evidence type="ECO:0000313" key="4">
    <source>
        <dbReference type="Proteomes" id="UP000285456"/>
    </source>
</evidence>
<dbReference type="Pfam" id="PF08327">
    <property type="entry name" value="AHSA1"/>
    <property type="match status" value="1"/>
</dbReference>
<dbReference type="EMBL" id="QWEH01000034">
    <property type="protein sequence ID" value="RHW29240.1"/>
    <property type="molecule type" value="Genomic_DNA"/>
</dbReference>
<name>A0A417Y926_9BACI</name>
<dbReference type="InterPro" id="IPR023393">
    <property type="entry name" value="START-like_dom_sf"/>
</dbReference>
<dbReference type="RefSeq" id="WP_095313140.1">
    <property type="nucleotide sequence ID" value="NZ_PHUT01000014.1"/>
</dbReference>
<dbReference type="InterPro" id="IPR013538">
    <property type="entry name" value="ASHA1/2-like_C"/>
</dbReference>
<dbReference type="AlphaFoldDB" id="A0A417Y926"/>
<dbReference type="Gene3D" id="3.30.530.20">
    <property type="match status" value="1"/>
</dbReference>
<proteinExistence type="inferred from homology"/>
<dbReference type="SUPFAM" id="SSF55961">
    <property type="entry name" value="Bet v1-like"/>
    <property type="match status" value="1"/>
</dbReference>
<evidence type="ECO:0000256" key="1">
    <source>
        <dbReference type="ARBA" id="ARBA00006817"/>
    </source>
</evidence>
<reference evidence="3 4" key="1">
    <citation type="journal article" date="2007" name="Int. J. Syst. Evol. Microbiol.">
        <title>Oceanobacillus profundus sp. nov., isolated from a deep-sea sediment core.</title>
        <authorList>
            <person name="Kim Y.G."/>
            <person name="Choi D.H."/>
            <person name="Hyun S."/>
            <person name="Cho B.C."/>
        </authorList>
    </citation>
    <scope>NUCLEOTIDE SEQUENCE [LARGE SCALE GENOMIC DNA]</scope>
    <source>
        <strain evidence="3 4">DSM 18246</strain>
    </source>
</reference>
<dbReference type="CDD" id="cd08899">
    <property type="entry name" value="SRPBCC_CalC_Aha1-like_6"/>
    <property type="match status" value="1"/>
</dbReference>